<dbReference type="PANTHER" id="PTHR10472">
    <property type="entry name" value="D-TYROSYL-TRNA TYR DEACYLASE"/>
    <property type="match status" value="1"/>
</dbReference>
<evidence type="ECO:0000256" key="1">
    <source>
        <dbReference type="ARBA" id="ARBA00009673"/>
    </source>
</evidence>
<reference evidence="6" key="2">
    <citation type="submission" date="2022-08" db="EMBL/GenBank/DDBJ databases">
        <title>Novel sulphate-reducing endosymbionts in the free-living metamonad Anaeramoeba.</title>
        <authorList>
            <person name="Jerlstrom-Hultqvist J."/>
            <person name="Cepicka I."/>
            <person name="Gallot-Lavallee L."/>
            <person name="Salas-Leiva D."/>
            <person name="Curtis B.A."/>
            <person name="Zahonova K."/>
            <person name="Pipaliya S."/>
            <person name="Dacks J."/>
            <person name="Roger A.J."/>
        </authorList>
    </citation>
    <scope>NUCLEOTIDE SEQUENCE</scope>
    <source>
        <strain evidence="6">Busselton2</strain>
    </source>
</reference>
<sequence>MKIVITRVSSASVTVENEVVGSIEKGILALVGICKDDTKEDLEYIIKKLINIRLWADPKTNKPWSSSVKSLGLPVLLISQFTLFARTKKGNKPDFHLAMGAEKSSPMFENFCKRVGEELGDQNKVQQGVFGAMMKVESINDGPVTITIDSKNR</sequence>
<accession>A0AAV7ZFE5</accession>
<keyword evidence="9" id="KW-1185">Reference proteome</keyword>
<reference evidence="7" key="1">
    <citation type="submission" date="2022-08" db="EMBL/GenBank/DDBJ databases">
        <title>Novel sulfate-reducing endosymbionts in the free-living metamonad Anaeramoeba.</title>
        <authorList>
            <person name="Jerlstrom-Hultqvist J."/>
            <person name="Cepicka I."/>
            <person name="Gallot-Lavallee L."/>
            <person name="Salas-Leiva D."/>
            <person name="Curtis B.A."/>
            <person name="Zahonova K."/>
            <person name="Pipaliya S."/>
            <person name="Dacks J."/>
            <person name="Roger A.J."/>
        </authorList>
    </citation>
    <scope>NUCLEOTIDE SEQUENCE</scope>
    <source>
        <strain evidence="7">Schooner1</strain>
    </source>
</reference>
<dbReference type="Proteomes" id="UP001150062">
    <property type="component" value="Unassembled WGS sequence"/>
</dbReference>
<dbReference type="NCBIfam" id="TIGR00256">
    <property type="entry name" value="D-aminoacyl-tRNA deacylase"/>
    <property type="match status" value="1"/>
</dbReference>
<dbReference type="EC" id="3.1.1.96" evidence="2 5"/>
<evidence type="ECO:0000313" key="7">
    <source>
        <dbReference type="EMBL" id="KAJ6247883.1"/>
    </source>
</evidence>
<keyword evidence="5" id="KW-0378">Hydrolase</keyword>
<organism evidence="6 8">
    <name type="scientific">Anaeramoeba flamelloides</name>
    <dbReference type="NCBI Taxonomy" id="1746091"/>
    <lineage>
        <taxon>Eukaryota</taxon>
        <taxon>Metamonada</taxon>
        <taxon>Anaeramoebidae</taxon>
        <taxon>Anaeramoeba</taxon>
    </lineage>
</organism>
<dbReference type="SUPFAM" id="SSF69500">
    <property type="entry name" value="DTD-like"/>
    <property type="match status" value="1"/>
</dbReference>
<dbReference type="InterPro" id="IPR023509">
    <property type="entry name" value="DTD-like_sf"/>
</dbReference>
<dbReference type="EMBL" id="JAOAOG010000122">
    <property type="protein sequence ID" value="KAJ6247883.1"/>
    <property type="molecule type" value="Genomic_DNA"/>
</dbReference>
<keyword evidence="5" id="KW-0963">Cytoplasm</keyword>
<protein>
    <recommendedName>
        <fullName evidence="2 5">D-aminoacyl-tRNA deacylase</fullName>
        <ecNumber evidence="2 5">3.1.1.96</ecNumber>
    </recommendedName>
</protein>
<keyword evidence="5" id="KW-0694">RNA-binding</keyword>
<dbReference type="EMBL" id="JANTQA010000032">
    <property type="protein sequence ID" value="KAJ3438715.1"/>
    <property type="molecule type" value="Genomic_DNA"/>
</dbReference>
<evidence type="ECO:0000256" key="5">
    <source>
        <dbReference type="RuleBase" id="RU003470"/>
    </source>
</evidence>
<dbReference type="Pfam" id="PF02580">
    <property type="entry name" value="Tyr_Deacylase"/>
    <property type="match status" value="1"/>
</dbReference>
<dbReference type="HAMAP" id="MF_00518">
    <property type="entry name" value="Deacylase_Dtd"/>
    <property type="match status" value="1"/>
</dbReference>
<evidence type="ECO:0000256" key="4">
    <source>
        <dbReference type="ARBA" id="ARBA00048018"/>
    </source>
</evidence>
<evidence type="ECO:0000256" key="2">
    <source>
        <dbReference type="ARBA" id="ARBA00013056"/>
    </source>
</evidence>
<evidence type="ECO:0000256" key="3">
    <source>
        <dbReference type="ARBA" id="ARBA00047676"/>
    </source>
</evidence>
<evidence type="ECO:0000313" key="6">
    <source>
        <dbReference type="EMBL" id="KAJ3438715.1"/>
    </source>
</evidence>
<dbReference type="GO" id="GO:0000049">
    <property type="term" value="F:tRNA binding"/>
    <property type="evidence" value="ECO:0007669"/>
    <property type="project" value="UniProtKB-KW"/>
</dbReference>
<comment type="similarity">
    <text evidence="1 5">Belongs to the DTD family.</text>
</comment>
<evidence type="ECO:0000313" key="8">
    <source>
        <dbReference type="Proteomes" id="UP001146793"/>
    </source>
</evidence>
<dbReference type="FunFam" id="3.50.80.10:FF:000001">
    <property type="entry name" value="D-aminoacyl-tRNA deacylase"/>
    <property type="match status" value="1"/>
</dbReference>
<dbReference type="InterPro" id="IPR003732">
    <property type="entry name" value="Daa-tRNA_deacyls_DTD"/>
</dbReference>
<evidence type="ECO:0000313" key="9">
    <source>
        <dbReference type="Proteomes" id="UP001150062"/>
    </source>
</evidence>
<dbReference type="Proteomes" id="UP001146793">
    <property type="component" value="Unassembled WGS sequence"/>
</dbReference>
<dbReference type="AlphaFoldDB" id="A0AAV7ZFE5"/>
<gene>
    <name evidence="6" type="ORF">M0812_14727</name>
    <name evidence="7" type="ORF">M0813_18519</name>
</gene>
<proteinExistence type="inferred from homology"/>
<dbReference type="PANTHER" id="PTHR10472:SF5">
    <property type="entry name" value="D-AMINOACYL-TRNA DEACYLASE 1"/>
    <property type="match status" value="1"/>
</dbReference>
<name>A0AAV7ZFE5_9EUKA</name>
<dbReference type="GO" id="GO:0005737">
    <property type="term" value="C:cytoplasm"/>
    <property type="evidence" value="ECO:0007669"/>
    <property type="project" value="UniProtKB-SubCell"/>
</dbReference>
<comment type="subcellular location">
    <subcellularLocation>
        <location evidence="5">Cytoplasm</location>
    </subcellularLocation>
</comment>
<dbReference type="GO" id="GO:0051500">
    <property type="term" value="F:D-tyrosyl-tRNA(Tyr) deacylase activity"/>
    <property type="evidence" value="ECO:0007669"/>
    <property type="project" value="TreeGrafter"/>
</dbReference>
<comment type="caution">
    <text evidence="6">The sequence shown here is derived from an EMBL/GenBank/DDBJ whole genome shotgun (WGS) entry which is preliminary data.</text>
</comment>
<comment type="catalytic activity">
    <reaction evidence="4">
        <text>a D-aminoacyl-tRNA + H2O = a tRNA + a D-alpha-amino acid + H(+)</text>
        <dbReference type="Rhea" id="RHEA:13953"/>
        <dbReference type="Rhea" id="RHEA-COMP:10123"/>
        <dbReference type="Rhea" id="RHEA-COMP:10124"/>
        <dbReference type="ChEBI" id="CHEBI:15377"/>
        <dbReference type="ChEBI" id="CHEBI:15378"/>
        <dbReference type="ChEBI" id="CHEBI:59871"/>
        <dbReference type="ChEBI" id="CHEBI:78442"/>
        <dbReference type="ChEBI" id="CHEBI:79333"/>
        <dbReference type="EC" id="3.1.1.96"/>
    </reaction>
</comment>
<comment type="catalytic activity">
    <reaction evidence="3">
        <text>glycyl-tRNA(Ala) + H2O = tRNA(Ala) + glycine + H(+)</text>
        <dbReference type="Rhea" id="RHEA:53744"/>
        <dbReference type="Rhea" id="RHEA-COMP:9657"/>
        <dbReference type="Rhea" id="RHEA-COMP:13640"/>
        <dbReference type="ChEBI" id="CHEBI:15377"/>
        <dbReference type="ChEBI" id="CHEBI:15378"/>
        <dbReference type="ChEBI" id="CHEBI:57305"/>
        <dbReference type="ChEBI" id="CHEBI:78442"/>
        <dbReference type="ChEBI" id="CHEBI:78522"/>
        <dbReference type="EC" id="3.1.1.96"/>
    </reaction>
</comment>
<dbReference type="Gene3D" id="3.50.80.10">
    <property type="entry name" value="D-tyrosyl-tRNA(Tyr) deacylase"/>
    <property type="match status" value="1"/>
</dbReference>
<keyword evidence="5" id="KW-0820">tRNA-binding</keyword>